<dbReference type="Gene3D" id="3.30.950.10">
    <property type="entry name" value="Methyltransferase, Cobalt-precorrin-4 Transmethylase, Domain 2"/>
    <property type="match status" value="1"/>
</dbReference>
<organism evidence="7">
    <name type="scientific">hydrocarbon metagenome</name>
    <dbReference type="NCBI Taxonomy" id="938273"/>
    <lineage>
        <taxon>unclassified sequences</taxon>
        <taxon>metagenomes</taxon>
        <taxon>ecological metagenomes</taxon>
    </lineage>
</organism>
<dbReference type="CDD" id="cd11644">
    <property type="entry name" value="Precorrin-6Y-MT"/>
    <property type="match status" value="1"/>
</dbReference>
<dbReference type="InterPro" id="IPR000878">
    <property type="entry name" value="4pyrrol_Mease"/>
</dbReference>
<dbReference type="GO" id="GO:0009236">
    <property type="term" value="P:cobalamin biosynthetic process"/>
    <property type="evidence" value="ECO:0007669"/>
    <property type="project" value="UniProtKB-UniPathway"/>
</dbReference>
<name>A0A0W8EAF1_9ZZZZ</name>
<evidence type="ECO:0000256" key="3">
    <source>
        <dbReference type="ARBA" id="ARBA00022603"/>
    </source>
</evidence>
<dbReference type="UniPathway" id="UPA00148"/>
<evidence type="ECO:0000256" key="4">
    <source>
        <dbReference type="ARBA" id="ARBA00022679"/>
    </source>
</evidence>
<dbReference type="InterPro" id="IPR035996">
    <property type="entry name" value="4pyrrol_Methylase_sf"/>
</dbReference>
<reference evidence="7" key="1">
    <citation type="journal article" date="2015" name="Proc. Natl. Acad. Sci. U.S.A.">
        <title>Networks of energetic and metabolic interactions define dynamics in microbial communities.</title>
        <authorList>
            <person name="Embree M."/>
            <person name="Liu J.K."/>
            <person name="Al-Bassam M.M."/>
            <person name="Zengler K."/>
        </authorList>
    </citation>
    <scope>NUCLEOTIDE SEQUENCE</scope>
</reference>
<dbReference type="GO" id="GO:0032259">
    <property type="term" value="P:methylation"/>
    <property type="evidence" value="ECO:0007669"/>
    <property type="project" value="UniProtKB-KW"/>
</dbReference>
<keyword evidence="4 7" id="KW-0808">Transferase</keyword>
<keyword evidence="2" id="KW-0169">Cobalamin biosynthesis</keyword>
<evidence type="ECO:0000313" key="7">
    <source>
        <dbReference type="EMBL" id="KUG05469.1"/>
    </source>
</evidence>
<protein>
    <submittedName>
        <fullName evidence="7">Cobalt-precorrin-6y c5-methyltransferase</fullName>
    </submittedName>
</protein>
<dbReference type="PANTHER" id="PTHR43182">
    <property type="entry name" value="COBALT-PRECORRIN-6B C(15)-METHYLTRANSFERASE (DECARBOXYLATING)"/>
    <property type="match status" value="1"/>
</dbReference>
<dbReference type="InterPro" id="IPR012818">
    <property type="entry name" value="CbiE"/>
</dbReference>
<feature type="domain" description="Tetrapyrrole methylase" evidence="6">
    <location>
        <begin position="7"/>
        <end position="192"/>
    </location>
</feature>
<dbReference type="PANTHER" id="PTHR43182:SF1">
    <property type="entry name" value="COBALT-PRECORRIN-7 C(5)-METHYLTRANSFERASE"/>
    <property type="match status" value="1"/>
</dbReference>
<evidence type="ECO:0000256" key="5">
    <source>
        <dbReference type="ARBA" id="ARBA00022691"/>
    </source>
</evidence>
<evidence type="ECO:0000256" key="2">
    <source>
        <dbReference type="ARBA" id="ARBA00022573"/>
    </source>
</evidence>
<keyword evidence="3 7" id="KW-0489">Methyltransferase</keyword>
<dbReference type="Gene3D" id="3.40.1010.10">
    <property type="entry name" value="Cobalt-precorrin-4 Transmethylase, Domain 1"/>
    <property type="match status" value="1"/>
</dbReference>
<dbReference type="InterPro" id="IPR014777">
    <property type="entry name" value="4pyrrole_Mease_sub1"/>
</dbReference>
<dbReference type="InterPro" id="IPR050714">
    <property type="entry name" value="Cobalamin_biosynth_MTase"/>
</dbReference>
<accession>A0A0W8EAF1</accession>
<comment type="caution">
    <text evidence="7">The sequence shown here is derived from an EMBL/GenBank/DDBJ whole genome shotgun (WGS) entry which is preliminary data.</text>
</comment>
<dbReference type="SUPFAM" id="SSF53790">
    <property type="entry name" value="Tetrapyrrole methylase"/>
    <property type="match status" value="1"/>
</dbReference>
<dbReference type="Pfam" id="PF00590">
    <property type="entry name" value="TP_methylase"/>
    <property type="match status" value="1"/>
</dbReference>
<proteinExistence type="predicted"/>
<gene>
    <name evidence="7" type="ORF">ASZ90_017151</name>
</gene>
<evidence type="ECO:0000259" key="6">
    <source>
        <dbReference type="Pfam" id="PF00590"/>
    </source>
</evidence>
<dbReference type="GO" id="GO:0008276">
    <property type="term" value="F:protein methyltransferase activity"/>
    <property type="evidence" value="ECO:0007669"/>
    <property type="project" value="InterPro"/>
</dbReference>
<dbReference type="AlphaFoldDB" id="A0A0W8EAF1"/>
<keyword evidence="5" id="KW-0949">S-adenosyl-L-methionine</keyword>
<dbReference type="InterPro" id="IPR014776">
    <property type="entry name" value="4pyrrole_Mease_sub2"/>
</dbReference>
<dbReference type="NCBIfam" id="TIGR02467">
    <property type="entry name" value="CbiE"/>
    <property type="match status" value="1"/>
</dbReference>
<sequence>MTGIVQVVGTGPGNPAYITPLALQTIRSAEVLVGGGRLLDTFAEREQIQVIIKQDLAGIVSYLQKERFNKKIVVLVSGDTGIFSFADYLLKNMDREVLEFIPGVSSLQLMFARLKRSWVEAQILSMHGRCMDLAAEVVRHYPLTALLTGTPWSPQKIASHLLSQDLPDLMVAVGKDLSYTEERIEFFTLKALACESRDFNNSIMVIFNE</sequence>
<dbReference type="EMBL" id="LNQE01001813">
    <property type="protein sequence ID" value="KUG05469.1"/>
    <property type="molecule type" value="Genomic_DNA"/>
</dbReference>
<comment type="pathway">
    <text evidence="1">Cofactor biosynthesis; adenosylcobalamin biosynthesis.</text>
</comment>
<evidence type="ECO:0000256" key="1">
    <source>
        <dbReference type="ARBA" id="ARBA00004953"/>
    </source>
</evidence>